<dbReference type="InterPro" id="IPR027446">
    <property type="entry name" value="VSG_C_dom_sf"/>
</dbReference>
<comment type="function">
    <text evidence="1">VSG forms a coat on the surface of the parasite. The trypanosome evades the immune response of the host by expressing a series of antigenically distinct VSGs from an estimated 1000 VSG genes.</text>
</comment>
<feature type="compositionally biased region" description="Basic and acidic residues" evidence="9">
    <location>
        <begin position="424"/>
        <end position="433"/>
    </location>
</feature>
<evidence type="ECO:0000256" key="7">
    <source>
        <dbReference type="ARBA" id="ARBA00023288"/>
    </source>
</evidence>
<dbReference type="GO" id="GO:0098552">
    <property type="term" value="C:side of membrane"/>
    <property type="evidence" value="ECO:0007669"/>
    <property type="project" value="UniProtKB-KW"/>
</dbReference>
<gene>
    <name evidence="11" type="ORF">TEOVI_000517200</name>
</gene>
<keyword evidence="8" id="KW-0175">Coiled coil</keyword>
<keyword evidence="6" id="KW-0325">Glycoprotein</keyword>
<evidence type="ECO:0000313" key="12">
    <source>
        <dbReference type="Proteomes" id="UP000195570"/>
    </source>
</evidence>
<evidence type="ECO:0000256" key="5">
    <source>
        <dbReference type="ARBA" id="ARBA00023136"/>
    </source>
</evidence>
<keyword evidence="4" id="KW-0336">GPI-anchor</keyword>
<dbReference type="GeneID" id="92379112"/>
<name>A0A1G4I6U7_TRYEQ</name>
<keyword evidence="10" id="KW-0732">Signal</keyword>
<keyword evidence="5" id="KW-0472">Membrane</keyword>
<dbReference type="RefSeq" id="XP_067078879.1">
    <property type="nucleotide sequence ID" value="XM_067222778.1"/>
</dbReference>
<dbReference type="GO" id="GO:0005886">
    <property type="term" value="C:plasma membrane"/>
    <property type="evidence" value="ECO:0007669"/>
    <property type="project" value="UniProtKB-SubCell"/>
</dbReference>
<dbReference type="EMBL" id="CZPT02000778">
    <property type="protein sequence ID" value="SCU67585.1"/>
    <property type="molecule type" value="Genomic_DNA"/>
</dbReference>
<evidence type="ECO:0000256" key="6">
    <source>
        <dbReference type="ARBA" id="ARBA00023180"/>
    </source>
</evidence>
<evidence type="ECO:0000313" key="11">
    <source>
        <dbReference type="EMBL" id="SCU67585.1"/>
    </source>
</evidence>
<evidence type="ECO:0000256" key="10">
    <source>
        <dbReference type="SAM" id="SignalP"/>
    </source>
</evidence>
<evidence type="ECO:0000256" key="1">
    <source>
        <dbReference type="ARBA" id="ARBA00002523"/>
    </source>
</evidence>
<reference evidence="11" key="1">
    <citation type="submission" date="2016-09" db="EMBL/GenBank/DDBJ databases">
        <authorList>
            <person name="Hebert L."/>
            <person name="Moumen B."/>
        </authorList>
    </citation>
    <scope>NUCLEOTIDE SEQUENCE [LARGE SCALE GENOMIC DNA]</scope>
    <source>
        <strain evidence="11">OVI</strain>
    </source>
</reference>
<dbReference type="AlphaFoldDB" id="A0A1G4I6U7"/>
<feature type="compositionally biased region" description="Polar residues" evidence="9">
    <location>
        <begin position="409"/>
        <end position="418"/>
    </location>
</feature>
<comment type="caution">
    <text evidence="11">The sequence shown here is derived from an EMBL/GenBank/DDBJ whole genome shotgun (WGS) entry which is preliminary data.</text>
</comment>
<dbReference type="Proteomes" id="UP000195570">
    <property type="component" value="Unassembled WGS sequence"/>
</dbReference>
<feature type="signal peptide" evidence="10">
    <location>
        <begin position="1"/>
        <end position="27"/>
    </location>
</feature>
<evidence type="ECO:0000256" key="2">
    <source>
        <dbReference type="ARBA" id="ARBA00004609"/>
    </source>
</evidence>
<keyword evidence="12" id="KW-1185">Reference proteome</keyword>
<accession>A0A1G4I6U7</accession>
<evidence type="ECO:0008006" key="13">
    <source>
        <dbReference type="Google" id="ProtNLM"/>
    </source>
</evidence>
<protein>
    <recommendedName>
        <fullName evidence="13">Variant surface glycoprotein (VSG)</fullName>
    </recommendedName>
</protein>
<keyword evidence="7" id="KW-0449">Lipoprotein</keyword>
<evidence type="ECO:0000256" key="3">
    <source>
        <dbReference type="ARBA" id="ARBA00022475"/>
    </source>
</evidence>
<feature type="coiled-coil region" evidence="8">
    <location>
        <begin position="98"/>
        <end position="125"/>
    </location>
</feature>
<sequence length="482" mass="52153">MTRRKQNFKRICLLQLIRLLATAALQAAAKDDNDQVAAAVDNPCKEEAYLKGLKQHLQSKLSQDVRAMANLQEASEIWAMLSLTAADPQERCIHLALSSRANKQKADAQTANDQAKRQVAAAIDAVNTQIGTLAAIRSFAGLKINEIQGQHTKDSANQVTLKFKVEAGGHAACPDVTSADKIVSSVRPIYEKAMALKLTTATEAVAKLRTAKLVISSISSCSHGSTTAATMQQALTNCNMGAGAAPTINQEGDDLTTAAETAIFTDNHLGTCGPHHADPNAPEQHRENLAHAICLALKARIVTPPATDSWDPQQLKSEPFMQTAIRNCVPRFQAITDSGDADKNTDLTQFIETALGKTNGHFKTKFVEQAKTRTVPRRTAKEPETKPINELLTQDDQSTVLSHALGQKLKTQQTTSKSDGPATPKKDCTDKNKDDCDLTKCEWKEINGKGECRLKAGEGAVKAENDGFACIFAFLKQFPPLF</sequence>
<dbReference type="SUPFAM" id="SSF58087">
    <property type="entry name" value="Variant surface glycoprotein (N-terminal domain)"/>
    <property type="match status" value="1"/>
</dbReference>
<evidence type="ECO:0000256" key="8">
    <source>
        <dbReference type="SAM" id="Coils"/>
    </source>
</evidence>
<evidence type="ECO:0000256" key="9">
    <source>
        <dbReference type="SAM" id="MobiDB-lite"/>
    </source>
</evidence>
<comment type="subcellular location">
    <subcellularLocation>
        <location evidence="2">Cell membrane</location>
        <topology evidence="2">Lipid-anchor</topology>
        <topology evidence="2">GPI-anchor</topology>
    </subcellularLocation>
</comment>
<keyword evidence="3" id="KW-1003">Cell membrane</keyword>
<feature type="chain" id="PRO_5009235241" description="Variant surface glycoprotein (VSG)" evidence="10">
    <location>
        <begin position="28"/>
        <end position="482"/>
    </location>
</feature>
<proteinExistence type="predicted"/>
<organism evidence="11 12">
    <name type="scientific">Trypanosoma equiperdum</name>
    <dbReference type="NCBI Taxonomy" id="5694"/>
    <lineage>
        <taxon>Eukaryota</taxon>
        <taxon>Discoba</taxon>
        <taxon>Euglenozoa</taxon>
        <taxon>Kinetoplastea</taxon>
        <taxon>Metakinetoplastina</taxon>
        <taxon>Trypanosomatida</taxon>
        <taxon>Trypanosomatidae</taxon>
        <taxon>Trypanosoma</taxon>
    </lineage>
</organism>
<dbReference type="SUPFAM" id="SSF118251">
    <property type="entry name" value="Variant surface glycoprotein MITAT 1.2, VSG 221, C-terminal domain"/>
    <property type="match status" value="1"/>
</dbReference>
<feature type="region of interest" description="Disordered" evidence="9">
    <location>
        <begin position="368"/>
        <end position="433"/>
    </location>
</feature>
<evidence type="ECO:0000256" key="4">
    <source>
        <dbReference type="ARBA" id="ARBA00022622"/>
    </source>
</evidence>
<dbReference type="VEuPathDB" id="TriTrypDB:TEOVI_000517200"/>
<feature type="compositionally biased region" description="Polar residues" evidence="9">
    <location>
        <begin position="391"/>
        <end position="401"/>
    </location>
</feature>